<gene>
    <name evidence="3" type="ORF">SAMN05216276_1008207</name>
</gene>
<keyword evidence="4" id="KW-1185">Reference proteome</keyword>
<accession>A0A239E3B8</accession>
<keyword evidence="2" id="KW-0812">Transmembrane</keyword>
<feature type="region of interest" description="Disordered" evidence="1">
    <location>
        <begin position="79"/>
        <end position="117"/>
    </location>
</feature>
<dbReference type="RefSeq" id="WP_089207198.1">
    <property type="nucleotide sequence ID" value="NZ_FZOD01000008.1"/>
</dbReference>
<evidence type="ECO:0000313" key="3">
    <source>
        <dbReference type="EMBL" id="SNS39230.1"/>
    </source>
</evidence>
<feature type="transmembrane region" description="Helical" evidence="2">
    <location>
        <begin position="41"/>
        <end position="63"/>
    </location>
</feature>
<name>A0A239E3B8_9ACTN</name>
<keyword evidence="2" id="KW-1133">Transmembrane helix</keyword>
<evidence type="ECO:0000256" key="1">
    <source>
        <dbReference type="SAM" id="MobiDB-lite"/>
    </source>
</evidence>
<dbReference type="OrthoDB" id="3539463at2"/>
<evidence type="ECO:0008006" key="5">
    <source>
        <dbReference type="Google" id="ProtNLM"/>
    </source>
</evidence>
<proteinExistence type="predicted"/>
<organism evidence="3 4">
    <name type="scientific">Streptosporangium subroseum</name>
    <dbReference type="NCBI Taxonomy" id="106412"/>
    <lineage>
        <taxon>Bacteria</taxon>
        <taxon>Bacillati</taxon>
        <taxon>Actinomycetota</taxon>
        <taxon>Actinomycetes</taxon>
        <taxon>Streptosporangiales</taxon>
        <taxon>Streptosporangiaceae</taxon>
        <taxon>Streptosporangium</taxon>
    </lineage>
</organism>
<reference evidence="3 4" key="1">
    <citation type="submission" date="2017-06" db="EMBL/GenBank/DDBJ databases">
        <authorList>
            <person name="Kim H.J."/>
            <person name="Triplett B.A."/>
        </authorList>
    </citation>
    <scope>NUCLEOTIDE SEQUENCE [LARGE SCALE GENOMIC DNA]</scope>
    <source>
        <strain evidence="3 4">CGMCC 4.2132</strain>
    </source>
</reference>
<evidence type="ECO:0000256" key="2">
    <source>
        <dbReference type="SAM" id="Phobius"/>
    </source>
</evidence>
<evidence type="ECO:0000313" key="4">
    <source>
        <dbReference type="Proteomes" id="UP000198282"/>
    </source>
</evidence>
<dbReference type="AlphaFoldDB" id="A0A239E3B8"/>
<protein>
    <recommendedName>
        <fullName evidence="5">DUF4367 domain-containing protein</fullName>
    </recommendedName>
</protein>
<dbReference type="EMBL" id="FZOD01000008">
    <property type="protein sequence ID" value="SNS39230.1"/>
    <property type="molecule type" value="Genomic_DNA"/>
</dbReference>
<keyword evidence="2" id="KW-0472">Membrane</keyword>
<sequence length="260" mass="28167">MSTLEDDLRRLMANETEKLRVAPDLVDRVLRSSRQKKTNRVRLTALATAVAVAGAVVPVYLVLGPNSVAVQGFGLGEPVAASETSRPDATGQAVPGPPAIDDFPPTPSPTPDLGDLGDGRAFGRVEVGYLPDGLQWSHWSLDSGDSYTTSWNYDGDKNGFYCVQIFVYEGQTVREVDERVRAYREEKEGRDVTIGDRTGYLLRQRVGEDGMKGTPSIFLSVGEGRTAEVMFSPTFAKRLGGERAVDRELKKIAAGLTATG</sequence>
<dbReference type="Proteomes" id="UP000198282">
    <property type="component" value="Unassembled WGS sequence"/>
</dbReference>